<dbReference type="Proteomes" id="UP001431209">
    <property type="component" value="Unassembled WGS sequence"/>
</dbReference>
<feature type="transmembrane region" description="Helical" evidence="1">
    <location>
        <begin position="316"/>
        <end position="336"/>
    </location>
</feature>
<sequence>MLLRASTVCKMWNYHCSSDSLWKFRHDTLVQKLLTVHEIKCDPCETNHKDKYLELSMKYSLMKKTHQLYITERRMFFSTIFIFLTFIPVGLCLFILLSGLLYDQVIVTQPSTVYPMLIPYMVFLVFPFAFLCYNCVRYYGHISPARVHHVKVVEQDGGFSSIKYKNDLSELQTRGIANTLIMTCLWFLSIPIIVACSFIRFGSSQHYRLCFIPLHVFTMCYILIPPLLYVAFVRLRSTFYREFVMSCYVIGTILLGVLSVQVGLITGKLDRSIHVSWLLVMLPFWINNITWVFFYPTGVILVVFCTNAHKKLKYGLAFIFIGVVLVNPINIFGTIFTCSTLERTWMSARSLSVNFIAAYISVALSTLIAAIITTALIKLKIQ</sequence>
<proteinExistence type="predicted"/>
<reference evidence="2 3" key="1">
    <citation type="submission" date="2024-03" db="EMBL/GenBank/DDBJ databases">
        <title>The Acrasis kona genome and developmental transcriptomes reveal deep origins of eukaryotic multicellular pathways.</title>
        <authorList>
            <person name="Sheikh S."/>
            <person name="Fu C.-J."/>
            <person name="Brown M.W."/>
            <person name="Baldauf S.L."/>
        </authorList>
    </citation>
    <scope>NUCLEOTIDE SEQUENCE [LARGE SCALE GENOMIC DNA]</scope>
    <source>
        <strain evidence="2 3">ATCC MYA-3509</strain>
    </source>
</reference>
<comment type="caution">
    <text evidence="2">The sequence shown here is derived from an EMBL/GenBank/DDBJ whole genome shotgun (WGS) entry which is preliminary data.</text>
</comment>
<dbReference type="InterPro" id="IPR036047">
    <property type="entry name" value="F-box-like_dom_sf"/>
</dbReference>
<feature type="transmembrane region" description="Helical" evidence="1">
    <location>
        <begin position="284"/>
        <end position="304"/>
    </location>
</feature>
<feature type="transmembrane region" description="Helical" evidence="1">
    <location>
        <begin position="75"/>
        <end position="97"/>
    </location>
</feature>
<evidence type="ECO:0000256" key="1">
    <source>
        <dbReference type="SAM" id="Phobius"/>
    </source>
</evidence>
<evidence type="ECO:0000313" key="3">
    <source>
        <dbReference type="Proteomes" id="UP001431209"/>
    </source>
</evidence>
<dbReference type="SUPFAM" id="SSF81383">
    <property type="entry name" value="F-box domain"/>
    <property type="match status" value="1"/>
</dbReference>
<keyword evidence="1 2" id="KW-0812">Transmembrane</keyword>
<gene>
    <name evidence="2" type="ORF">AKO1_002148</name>
</gene>
<feature type="transmembrane region" description="Helical" evidence="1">
    <location>
        <begin position="356"/>
        <end position="377"/>
    </location>
</feature>
<accession>A0AAW2Z7T1</accession>
<evidence type="ECO:0000313" key="2">
    <source>
        <dbReference type="EMBL" id="KAL0485868.1"/>
    </source>
</evidence>
<feature type="transmembrane region" description="Helical" evidence="1">
    <location>
        <begin position="212"/>
        <end position="231"/>
    </location>
</feature>
<feature type="transmembrane region" description="Helical" evidence="1">
    <location>
        <begin position="117"/>
        <end position="136"/>
    </location>
</feature>
<feature type="transmembrane region" description="Helical" evidence="1">
    <location>
        <begin position="243"/>
        <end position="264"/>
    </location>
</feature>
<name>A0AAW2Z7T1_9EUKA</name>
<keyword evidence="1" id="KW-1133">Transmembrane helix</keyword>
<dbReference type="AlphaFoldDB" id="A0AAW2Z7T1"/>
<dbReference type="EMBL" id="JAOPGA020001177">
    <property type="protein sequence ID" value="KAL0485868.1"/>
    <property type="molecule type" value="Genomic_DNA"/>
</dbReference>
<protein>
    <submittedName>
        <fullName evidence="2">8 TM domain-containing transmembrane protein</fullName>
    </submittedName>
</protein>
<feature type="transmembrane region" description="Helical" evidence="1">
    <location>
        <begin position="175"/>
        <end position="200"/>
    </location>
</feature>
<organism evidence="2 3">
    <name type="scientific">Acrasis kona</name>
    <dbReference type="NCBI Taxonomy" id="1008807"/>
    <lineage>
        <taxon>Eukaryota</taxon>
        <taxon>Discoba</taxon>
        <taxon>Heterolobosea</taxon>
        <taxon>Tetramitia</taxon>
        <taxon>Eutetramitia</taxon>
        <taxon>Acrasidae</taxon>
        <taxon>Acrasis</taxon>
    </lineage>
</organism>
<keyword evidence="1" id="KW-0472">Membrane</keyword>
<keyword evidence="3" id="KW-1185">Reference proteome</keyword>